<proteinExistence type="predicted"/>
<dbReference type="AlphaFoldDB" id="A0A6S6TIB0"/>
<dbReference type="EMBL" id="CACVAZ010000104">
    <property type="protein sequence ID" value="CAA6816170.1"/>
    <property type="molecule type" value="Genomic_DNA"/>
</dbReference>
<name>A0A6S6TIB0_9BACT</name>
<sequence length="92" mass="11473">MQKIGIKFEKLLDYERFEPLQYWLEDDFEYEDLEEYIEAKKIIKLELLEDEDRVEDIEMLQAFLKKFNQDEIAYNIFLMNDEWENHKLMNIV</sequence>
<evidence type="ECO:0000313" key="1">
    <source>
        <dbReference type="EMBL" id="CAA6816170.1"/>
    </source>
</evidence>
<gene>
    <name evidence="1" type="ORF">HELGO_WM17869</name>
</gene>
<organism evidence="1">
    <name type="scientific">uncultured Sulfurovum sp</name>
    <dbReference type="NCBI Taxonomy" id="269237"/>
    <lineage>
        <taxon>Bacteria</taxon>
        <taxon>Pseudomonadati</taxon>
        <taxon>Campylobacterota</taxon>
        <taxon>Epsilonproteobacteria</taxon>
        <taxon>Campylobacterales</taxon>
        <taxon>Sulfurovaceae</taxon>
        <taxon>Sulfurovum</taxon>
        <taxon>environmental samples</taxon>
    </lineage>
</organism>
<protein>
    <submittedName>
        <fullName evidence="1">Uncharacterized protein</fullName>
    </submittedName>
</protein>
<reference evidence="1" key="1">
    <citation type="submission" date="2020-01" db="EMBL/GenBank/DDBJ databases">
        <authorList>
            <person name="Meier V. D."/>
            <person name="Meier V D."/>
        </authorList>
    </citation>
    <scope>NUCLEOTIDE SEQUENCE</scope>
    <source>
        <strain evidence="1">HLG_WM_MAG_02</strain>
    </source>
</reference>
<accession>A0A6S6TIB0</accession>